<feature type="compositionally biased region" description="Polar residues" evidence="5">
    <location>
        <begin position="1051"/>
        <end position="1070"/>
    </location>
</feature>
<feature type="region of interest" description="Disordered" evidence="5">
    <location>
        <begin position="993"/>
        <end position="1070"/>
    </location>
</feature>
<dbReference type="InterPro" id="IPR015943">
    <property type="entry name" value="WD40/YVTN_repeat-like_dom_sf"/>
</dbReference>
<evidence type="ECO:0000256" key="2">
    <source>
        <dbReference type="ARBA" id="ARBA00022574"/>
    </source>
</evidence>
<sequence>MTATAFRDLLETMFRIEYDDEEFKILFLKINSSRTGEITWDELVSHLILCYFSNDPENQRGSLHLPILGRPNILNSKHKHRISRICFCPEVTQDRSIDPMQGSYITASRDGLINWWTLDMKLKRSACSSSLQLKVHSTWVTDMVCMPDVNIIAISSTERDLRFYDCIANTFVLKIVITSWEHMARFLIICTMSYYFHPEDKEQCKLICGDVGGNLRLLLFSADMRGPFRGDALLTSKKLRHVDLQKTPHVLPGLRLEEMEQVHAGWVRQVGYYASLHSVLSCATSPDSLFMCDTHGAMECKMFRVEKGIRCFAFDDEAHVMVTGGPDRVVRVWNPFVTTKPNLTFHGHQAGVIWIVLQNKGQTIYSLARNRTIKVWDVKSQTCRQTYNDIPSVIDKAAPITAVYNHVTRQFILAAYKIAVLLLDEQLNPLHTDGFTHATRVSKVLYNPLFKVIITCGMDSIVINWNPVSGQRNLMIREAHTRVLHGQVIPVEITAACFDPGHLLLLTGARSGELKVWNFNTGACMRVMSIEHMCEVTNCFWIEGRILAVGWNRHVVEFEDCCMSSTGKSWETRHTDDVLAAAVRHPLTLATATYNSELVMWRLETGQPYRRFSCAEPTAFFKENYVFAGVDPGGTLSCKRGICRRGPFASSTIRKPSTAAADNVLDPEAAIRKAAMRCLSSTAVNTPSCAHIVYQLAAQAMIFLQTRPQHVCVASLFLALDSGHVQCWSDHATGGFLGSFHAVHRNNDYVTSLASDVDNEFLFTGSLKGYVKVWLMTNFLDNRQVHINMPRLRLMFPFLWRDRIVGRAKRTVRKQPLPMLLNSYRAHMRSVTTIAYIDELKLLLTGSADYSVRLWRLSGEYLQTLGSFVPWTLDVTRFPPDVKKVASFTTLKVWRGGEVSRFVSQKKESDKLHDVTEDELQHKTFGERPAEPLLGKHRSLPPRPDEQDSIKLNVSLPKISLYKHLRLAATVPVRRPPTPELLRNKLLRERPKKMHFDESALPVHRAQSTYSRQSEQVRQSTYSNYSTYSRQSAQPRSSAYSSQSRPSAYSTLSRPSAYSTLSRPSTYSTLSRPSTYFRLSTYSKQSRRSTYSPRFELNSTLDEEETYS</sequence>
<dbReference type="InterPro" id="IPR002048">
    <property type="entry name" value="EF_hand_dom"/>
</dbReference>
<dbReference type="PROSITE" id="PS50082">
    <property type="entry name" value="WD_REPEATS_2"/>
    <property type="match status" value="4"/>
</dbReference>
<feature type="compositionally biased region" description="Low complexity" evidence="5">
    <location>
        <begin position="1028"/>
        <end position="1050"/>
    </location>
</feature>
<feature type="repeat" description="WD" evidence="4">
    <location>
        <begin position="824"/>
        <end position="858"/>
    </location>
</feature>
<dbReference type="GO" id="GO:0005509">
    <property type="term" value="F:calcium ion binding"/>
    <property type="evidence" value="ECO:0007669"/>
    <property type="project" value="InterPro"/>
</dbReference>
<evidence type="ECO:0000256" key="3">
    <source>
        <dbReference type="ARBA" id="ARBA00022737"/>
    </source>
</evidence>
<evidence type="ECO:0000313" key="7">
    <source>
        <dbReference type="EMBL" id="KAJ8721739.1"/>
    </source>
</evidence>
<proteinExistence type="predicted"/>
<keyword evidence="8" id="KW-1185">Reference proteome</keyword>
<name>A0AAD7YPB4_MYTSE</name>
<dbReference type="AlphaFoldDB" id="A0AAD7YPB4"/>
<dbReference type="SUPFAM" id="SSF50978">
    <property type="entry name" value="WD40 repeat-like"/>
    <property type="match status" value="3"/>
</dbReference>
<feature type="compositionally biased region" description="Polar residues" evidence="5">
    <location>
        <begin position="1006"/>
        <end position="1027"/>
    </location>
</feature>
<dbReference type="PANTHER" id="PTHR44324:SF6">
    <property type="entry name" value="EF-HAND CALCIUM BINDING DOMAIN 8"/>
    <property type="match status" value="1"/>
</dbReference>
<dbReference type="PANTHER" id="PTHR44324">
    <property type="entry name" value="WD40 REPEAT DOMAIN 95"/>
    <property type="match status" value="1"/>
</dbReference>
<feature type="domain" description="EF-hand" evidence="6">
    <location>
        <begin position="18"/>
        <end position="53"/>
    </location>
</feature>
<protein>
    <recommendedName>
        <fullName evidence="1">WD repeat-containing protein on Y chromosome</fullName>
    </recommendedName>
</protein>
<feature type="region of interest" description="Disordered" evidence="5">
    <location>
        <begin position="1088"/>
        <end position="1108"/>
    </location>
</feature>
<dbReference type="SMART" id="SM00320">
    <property type="entry name" value="WD40"/>
    <property type="match status" value="9"/>
</dbReference>
<dbReference type="InterPro" id="IPR036322">
    <property type="entry name" value="WD40_repeat_dom_sf"/>
</dbReference>
<dbReference type="InterPro" id="IPR051242">
    <property type="entry name" value="WD-EF-hand_domain"/>
</dbReference>
<organism evidence="7 8">
    <name type="scientific">Mythimna separata</name>
    <name type="common">Oriental armyworm</name>
    <name type="synonym">Pseudaletia separata</name>
    <dbReference type="NCBI Taxonomy" id="271217"/>
    <lineage>
        <taxon>Eukaryota</taxon>
        <taxon>Metazoa</taxon>
        <taxon>Ecdysozoa</taxon>
        <taxon>Arthropoda</taxon>
        <taxon>Hexapoda</taxon>
        <taxon>Insecta</taxon>
        <taxon>Pterygota</taxon>
        <taxon>Neoptera</taxon>
        <taxon>Endopterygota</taxon>
        <taxon>Lepidoptera</taxon>
        <taxon>Glossata</taxon>
        <taxon>Ditrysia</taxon>
        <taxon>Noctuoidea</taxon>
        <taxon>Noctuidae</taxon>
        <taxon>Noctuinae</taxon>
        <taxon>Hadenini</taxon>
        <taxon>Mythimna</taxon>
    </lineage>
</organism>
<feature type="repeat" description="WD" evidence="4">
    <location>
        <begin position="493"/>
        <end position="527"/>
    </location>
</feature>
<evidence type="ECO:0000256" key="4">
    <source>
        <dbReference type="PROSITE-ProRule" id="PRU00221"/>
    </source>
</evidence>
<evidence type="ECO:0000259" key="6">
    <source>
        <dbReference type="PROSITE" id="PS50222"/>
    </source>
</evidence>
<dbReference type="Gene3D" id="2.130.10.10">
    <property type="entry name" value="YVTN repeat-like/Quinoprotein amine dehydrogenase"/>
    <property type="match status" value="4"/>
</dbReference>
<gene>
    <name evidence="7" type="ORF">PYW07_002514</name>
</gene>
<accession>A0AAD7YPB4</accession>
<keyword evidence="2 4" id="KW-0853">WD repeat</keyword>
<feature type="region of interest" description="Disordered" evidence="5">
    <location>
        <begin position="926"/>
        <end position="949"/>
    </location>
</feature>
<feature type="compositionally biased region" description="Polar residues" evidence="5">
    <location>
        <begin position="1088"/>
        <end position="1100"/>
    </location>
</feature>
<dbReference type="InterPro" id="IPR001680">
    <property type="entry name" value="WD40_rpt"/>
</dbReference>
<keyword evidence="3" id="KW-0677">Repeat</keyword>
<evidence type="ECO:0000256" key="5">
    <source>
        <dbReference type="SAM" id="MobiDB-lite"/>
    </source>
</evidence>
<dbReference type="PROSITE" id="PS50294">
    <property type="entry name" value="WD_REPEATS_REGION"/>
    <property type="match status" value="2"/>
</dbReference>
<reference evidence="7" key="1">
    <citation type="submission" date="2023-03" db="EMBL/GenBank/DDBJ databases">
        <title>Chromosome-level genomes of two armyworms, Mythimna separata and Mythimna loreyi, provide insights into the biosynthesis and reception of sex pheromones.</title>
        <authorList>
            <person name="Zhao H."/>
        </authorList>
    </citation>
    <scope>NUCLEOTIDE SEQUENCE</scope>
    <source>
        <strain evidence="7">BeijingLab</strain>
        <tissue evidence="7">Pupa</tissue>
    </source>
</reference>
<dbReference type="InterPro" id="IPR019775">
    <property type="entry name" value="WD40_repeat_CS"/>
</dbReference>
<evidence type="ECO:0000313" key="8">
    <source>
        <dbReference type="Proteomes" id="UP001231518"/>
    </source>
</evidence>
<dbReference type="EMBL" id="JARGEI010000013">
    <property type="protein sequence ID" value="KAJ8721739.1"/>
    <property type="molecule type" value="Genomic_DNA"/>
</dbReference>
<comment type="caution">
    <text evidence="7">The sequence shown here is derived from an EMBL/GenBank/DDBJ whole genome shotgun (WGS) entry which is preliminary data.</text>
</comment>
<feature type="repeat" description="WD" evidence="4">
    <location>
        <begin position="345"/>
        <end position="386"/>
    </location>
</feature>
<dbReference type="PROSITE" id="PS50222">
    <property type="entry name" value="EF_HAND_2"/>
    <property type="match status" value="1"/>
</dbReference>
<dbReference type="Proteomes" id="UP001231518">
    <property type="component" value="Chromosome 12"/>
</dbReference>
<dbReference type="Pfam" id="PF00400">
    <property type="entry name" value="WD40"/>
    <property type="match status" value="5"/>
</dbReference>
<evidence type="ECO:0000256" key="1">
    <source>
        <dbReference type="ARBA" id="ARBA00014901"/>
    </source>
</evidence>
<feature type="repeat" description="WD" evidence="4">
    <location>
        <begin position="309"/>
        <end position="334"/>
    </location>
</feature>
<dbReference type="PROSITE" id="PS00678">
    <property type="entry name" value="WD_REPEATS_1"/>
    <property type="match status" value="1"/>
</dbReference>